<gene>
    <name evidence="2" type="ORF">HJG60_010715</name>
</gene>
<feature type="compositionally biased region" description="Basic and acidic residues" evidence="1">
    <location>
        <begin position="38"/>
        <end position="49"/>
    </location>
</feature>
<dbReference type="Proteomes" id="UP000664940">
    <property type="component" value="Unassembled WGS sequence"/>
</dbReference>
<name>A0A834ALW5_9CHIR</name>
<evidence type="ECO:0000256" key="1">
    <source>
        <dbReference type="SAM" id="MobiDB-lite"/>
    </source>
</evidence>
<protein>
    <submittedName>
        <fullName evidence="2">Uncharacterized protein</fullName>
    </submittedName>
</protein>
<organism evidence="2 3">
    <name type="scientific">Phyllostomus discolor</name>
    <name type="common">pale spear-nosed bat</name>
    <dbReference type="NCBI Taxonomy" id="89673"/>
    <lineage>
        <taxon>Eukaryota</taxon>
        <taxon>Metazoa</taxon>
        <taxon>Chordata</taxon>
        <taxon>Craniata</taxon>
        <taxon>Vertebrata</taxon>
        <taxon>Euteleostomi</taxon>
        <taxon>Mammalia</taxon>
        <taxon>Eutheria</taxon>
        <taxon>Laurasiatheria</taxon>
        <taxon>Chiroptera</taxon>
        <taxon>Yangochiroptera</taxon>
        <taxon>Phyllostomidae</taxon>
        <taxon>Phyllostominae</taxon>
        <taxon>Phyllostomus</taxon>
    </lineage>
</organism>
<comment type="caution">
    <text evidence="2">The sequence shown here is derived from an EMBL/GenBank/DDBJ whole genome shotgun (WGS) entry which is preliminary data.</text>
</comment>
<reference evidence="2 3" key="1">
    <citation type="journal article" date="2020" name="Nature">
        <title>Six reference-quality genomes reveal evolution of bat adaptations.</title>
        <authorList>
            <person name="Jebb D."/>
            <person name="Huang Z."/>
            <person name="Pippel M."/>
            <person name="Hughes G.M."/>
            <person name="Lavrichenko K."/>
            <person name="Devanna P."/>
            <person name="Winkler S."/>
            <person name="Jermiin L.S."/>
            <person name="Skirmuntt E.C."/>
            <person name="Katzourakis A."/>
            <person name="Burkitt-Gray L."/>
            <person name="Ray D.A."/>
            <person name="Sullivan K.A.M."/>
            <person name="Roscito J.G."/>
            <person name="Kirilenko B.M."/>
            <person name="Davalos L.M."/>
            <person name="Corthals A.P."/>
            <person name="Power M.L."/>
            <person name="Jones G."/>
            <person name="Ransome R.D."/>
            <person name="Dechmann D.K.N."/>
            <person name="Locatelli A.G."/>
            <person name="Puechmaille S.J."/>
            <person name="Fedrigo O."/>
            <person name="Jarvis E.D."/>
            <person name="Hiller M."/>
            <person name="Vernes S.C."/>
            <person name="Myers E.W."/>
            <person name="Teeling E.C."/>
        </authorList>
    </citation>
    <scope>NUCLEOTIDE SEQUENCE [LARGE SCALE GENOMIC DNA]</scope>
    <source>
        <strain evidence="2">Bat1K_MPI-CBG_1</strain>
    </source>
</reference>
<feature type="region of interest" description="Disordered" evidence="1">
    <location>
        <begin position="1"/>
        <end position="49"/>
    </location>
</feature>
<sequence length="156" mass="16767">MLGTAEQEDGCRLGTNRRTLPPPPRWARGGISQGRALADGKQEEGTGRHEDVTCPDWTAHAHTQNAHRTHTCRPPLRPLFQVFFDVREFHCCYRYGPCQKHSPRPRPPPSGQPCLGVGVSRTGGGGSSGRGTTKLTVQMAQAVGLGQGADGMGLTN</sequence>
<evidence type="ECO:0000313" key="2">
    <source>
        <dbReference type="EMBL" id="KAF6114789.1"/>
    </source>
</evidence>
<accession>A0A834ALW5</accession>
<feature type="region of interest" description="Disordered" evidence="1">
    <location>
        <begin position="99"/>
        <end position="132"/>
    </location>
</feature>
<dbReference type="EMBL" id="JABVXQ010000004">
    <property type="protein sequence ID" value="KAF6114789.1"/>
    <property type="molecule type" value="Genomic_DNA"/>
</dbReference>
<evidence type="ECO:0000313" key="3">
    <source>
        <dbReference type="Proteomes" id="UP000664940"/>
    </source>
</evidence>
<dbReference type="AlphaFoldDB" id="A0A834ALW5"/>
<proteinExistence type="predicted"/>